<evidence type="ECO:0000256" key="4">
    <source>
        <dbReference type="ARBA" id="ARBA00022989"/>
    </source>
</evidence>
<dbReference type="Proteomes" id="UP000245884">
    <property type="component" value="Unassembled WGS sequence"/>
</dbReference>
<keyword evidence="4 7" id="KW-1133">Transmembrane helix</keyword>
<feature type="transmembrane region" description="Helical" evidence="7">
    <location>
        <begin position="226"/>
        <end position="247"/>
    </location>
</feature>
<accession>A0A316UP96</accession>
<feature type="transmembrane region" description="Helical" evidence="7">
    <location>
        <begin position="59"/>
        <end position="80"/>
    </location>
</feature>
<dbReference type="PANTHER" id="PTHR43791">
    <property type="entry name" value="PERMEASE-RELATED"/>
    <property type="match status" value="1"/>
</dbReference>
<evidence type="ECO:0000313" key="10">
    <source>
        <dbReference type="Proteomes" id="UP000245884"/>
    </source>
</evidence>
<feature type="transmembrane region" description="Helical" evidence="7">
    <location>
        <begin position="104"/>
        <end position="122"/>
    </location>
</feature>
<evidence type="ECO:0000256" key="6">
    <source>
        <dbReference type="SAM" id="MobiDB-lite"/>
    </source>
</evidence>
<evidence type="ECO:0000256" key="5">
    <source>
        <dbReference type="ARBA" id="ARBA00023136"/>
    </source>
</evidence>
<feature type="transmembrane region" description="Helical" evidence="7">
    <location>
        <begin position="376"/>
        <end position="396"/>
    </location>
</feature>
<feature type="domain" description="Major facilitator superfamily (MFS) profile" evidence="8">
    <location>
        <begin position="67"/>
        <end position="519"/>
    </location>
</feature>
<dbReference type="PANTHER" id="PTHR43791:SF85">
    <property type="entry name" value="TRANSPORTER, PUTATIVE (AFU_ORTHOLOGUE AFUA_6G00710)-RELATED"/>
    <property type="match status" value="1"/>
</dbReference>
<dbReference type="InterPro" id="IPR011701">
    <property type="entry name" value="MFS"/>
</dbReference>
<gene>
    <name evidence="9" type="ORF">BDZ90DRAFT_280027</name>
</gene>
<dbReference type="Pfam" id="PF07690">
    <property type="entry name" value="MFS_1"/>
    <property type="match status" value="1"/>
</dbReference>
<dbReference type="EMBL" id="KZ819669">
    <property type="protein sequence ID" value="PWN27100.1"/>
    <property type="molecule type" value="Genomic_DNA"/>
</dbReference>
<comment type="subcellular location">
    <subcellularLocation>
        <location evidence="1">Membrane</location>
        <topology evidence="1">Multi-pass membrane protein</topology>
    </subcellularLocation>
</comment>
<dbReference type="STRING" id="1569628.A0A316UP96"/>
<dbReference type="InterPro" id="IPR036259">
    <property type="entry name" value="MFS_trans_sf"/>
</dbReference>
<dbReference type="AlphaFoldDB" id="A0A316UP96"/>
<keyword evidence="3 7" id="KW-0812">Transmembrane</keyword>
<keyword evidence="10" id="KW-1185">Reference proteome</keyword>
<evidence type="ECO:0000256" key="7">
    <source>
        <dbReference type="SAM" id="Phobius"/>
    </source>
</evidence>
<dbReference type="GeneID" id="37031058"/>
<sequence>MAIQEHEDASSSRRQSSTSDPSSSAGRGEIAAGQQSGLRDDDLVSRLSPTEYSQLSRSVLWKTDLQVTLLAALLFLWSFLDRSNIGQAKLLGLATQLNLSPHDYSVALTVLYVPYIVFELPSNLLLKRVGPARLIPALVTAWGIVATLQGIVKTRTGLYINRFFLGLAEAGILPGIVVYFSFFYRPEEIQLRQALNFSGASLAGSLGALLSAAISPLHAGGLQPWSWLFIIEGIATVLFGLASFWLLPNGPEKLKGVTELERQVAVHRVKGGQATFAAVKGGQEEQGETATVVGDGASPSSEKESGKPQGNADLARHLSTFNRGDVLRTFVDPFVWLLGCVHFCSAVGVYSVAFFAPTIVKSLNLKNGQLTLAESLLLVTPPYALAFLVSIALALAADRYRLRGPSTAVSFLLATIGFAMAYGSNGSAGVAYAGLMLIAAGAYSGPSATLSWVSVGTASHYKRATSAALMIVLTNSGGIASTWLWNGTLRRGYLVCLIIHIAGVVFTVLTDLYVFYDRRARKVEGSRSKVKLEEARQRYSGASEEQLRELLGDQHPDFVLEL</sequence>
<dbReference type="InterPro" id="IPR020846">
    <property type="entry name" value="MFS_dom"/>
</dbReference>
<keyword evidence="5 7" id="KW-0472">Membrane</keyword>
<dbReference type="FunFam" id="1.20.1250.20:FF:000018">
    <property type="entry name" value="MFS transporter permease"/>
    <property type="match status" value="1"/>
</dbReference>
<feature type="region of interest" description="Disordered" evidence="6">
    <location>
        <begin position="1"/>
        <end position="39"/>
    </location>
</feature>
<feature type="transmembrane region" description="Helical" evidence="7">
    <location>
        <begin position="408"/>
        <end position="424"/>
    </location>
</feature>
<feature type="compositionally biased region" description="Basic and acidic residues" evidence="6">
    <location>
        <begin position="1"/>
        <end position="11"/>
    </location>
</feature>
<feature type="region of interest" description="Disordered" evidence="6">
    <location>
        <begin position="281"/>
        <end position="310"/>
    </location>
</feature>
<dbReference type="SUPFAM" id="SSF103473">
    <property type="entry name" value="MFS general substrate transporter"/>
    <property type="match status" value="1"/>
</dbReference>
<keyword evidence="2" id="KW-0813">Transport</keyword>
<evidence type="ECO:0000313" key="9">
    <source>
        <dbReference type="EMBL" id="PWN27100.1"/>
    </source>
</evidence>
<dbReference type="GO" id="GO:0016020">
    <property type="term" value="C:membrane"/>
    <property type="evidence" value="ECO:0007669"/>
    <property type="project" value="UniProtKB-SubCell"/>
</dbReference>
<feature type="transmembrane region" description="Helical" evidence="7">
    <location>
        <begin position="194"/>
        <end position="214"/>
    </location>
</feature>
<evidence type="ECO:0000259" key="8">
    <source>
        <dbReference type="PROSITE" id="PS50850"/>
    </source>
</evidence>
<feature type="transmembrane region" description="Helical" evidence="7">
    <location>
        <begin position="430"/>
        <end position="455"/>
    </location>
</feature>
<name>A0A316UP96_9BASI</name>
<protein>
    <submittedName>
        <fullName evidence="9">MFS general substrate transporter</fullName>
    </submittedName>
</protein>
<reference evidence="9 10" key="1">
    <citation type="journal article" date="2018" name="Mol. Biol. Evol.">
        <title>Broad Genomic Sampling Reveals a Smut Pathogenic Ancestry of the Fungal Clade Ustilaginomycotina.</title>
        <authorList>
            <person name="Kijpornyongpan T."/>
            <person name="Mondo S.J."/>
            <person name="Barry K."/>
            <person name="Sandor L."/>
            <person name="Lee J."/>
            <person name="Lipzen A."/>
            <person name="Pangilinan J."/>
            <person name="LaButti K."/>
            <person name="Hainaut M."/>
            <person name="Henrissat B."/>
            <person name="Grigoriev I.V."/>
            <person name="Spatafora J.W."/>
            <person name="Aime M.C."/>
        </authorList>
    </citation>
    <scope>NUCLEOTIDE SEQUENCE [LARGE SCALE GENOMIC DNA]</scope>
    <source>
        <strain evidence="9 10">MCA 5214</strain>
    </source>
</reference>
<proteinExistence type="predicted"/>
<dbReference type="GO" id="GO:0022857">
    <property type="term" value="F:transmembrane transporter activity"/>
    <property type="evidence" value="ECO:0007669"/>
    <property type="project" value="InterPro"/>
</dbReference>
<feature type="compositionally biased region" description="Low complexity" evidence="6">
    <location>
        <begin position="12"/>
        <end position="24"/>
    </location>
</feature>
<feature type="transmembrane region" description="Helical" evidence="7">
    <location>
        <begin position="134"/>
        <end position="151"/>
    </location>
</feature>
<dbReference type="Gene3D" id="1.20.1250.20">
    <property type="entry name" value="MFS general substrate transporter like domains"/>
    <property type="match status" value="1"/>
</dbReference>
<evidence type="ECO:0000256" key="2">
    <source>
        <dbReference type="ARBA" id="ARBA00022448"/>
    </source>
</evidence>
<dbReference type="OrthoDB" id="9971669at2759"/>
<feature type="transmembrane region" description="Helical" evidence="7">
    <location>
        <begin position="163"/>
        <end position="182"/>
    </location>
</feature>
<dbReference type="RefSeq" id="XP_025361712.1">
    <property type="nucleotide sequence ID" value="XM_025509235.1"/>
</dbReference>
<feature type="transmembrane region" description="Helical" evidence="7">
    <location>
        <begin position="334"/>
        <end position="356"/>
    </location>
</feature>
<feature type="transmembrane region" description="Helical" evidence="7">
    <location>
        <begin position="492"/>
        <end position="516"/>
    </location>
</feature>
<evidence type="ECO:0000256" key="1">
    <source>
        <dbReference type="ARBA" id="ARBA00004141"/>
    </source>
</evidence>
<organism evidence="9 10">
    <name type="scientific">Jaminaea rosea</name>
    <dbReference type="NCBI Taxonomy" id="1569628"/>
    <lineage>
        <taxon>Eukaryota</taxon>
        <taxon>Fungi</taxon>
        <taxon>Dikarya</taxon>
        <taxon>Basidiomycota</taxon>
        <taxon>Ustilaginomycotina</taxon>
        <taxon>Exobasidiomycetes</taxon>
        <taxon>Microstromatales</taxon>
        <taxon>Microstromatales incertae sedis</taxon>
        <taxon>Jaminaea</taxon>
    </lineage>
</organism>
<feature type="transmembrane region" description="Helical" evidence="7">
    <location>
        <begin position="467"/>
        <end position="486"/>
    </location>
</feature>
<evidence type="ECO:0000256" key="3">
    <source>
        <dbReference type="ARBA" id="ARBA00022692"/>
    </source>
</evidence>
<dbReference type="PROSITE" id="PS50850">
    <property type="entry name" value="MFS"/>
    <property type="match status" value="1"/>
</dbReference>